<organism evidence="1 2">
    <name type="scientific">Candidatus Daviesbacteria bacterium GW2011_GWA2_38_24</name>
    <dbReference type="NCBI Taxonomy" id="1618422"/>
    <lineage>
        <taxon>Bacteria</taxon>
        <taxon>Candidatus Daviesiibacteriota</taxon>
    </lineage>
</organism>
<dbReference type="EMBL" id="LBUP01000009">
    <property type="protein sequence ID" value="KKQ65638.1"/>
    <property type="molecule type" value="Genomic_DNA"/>
</dbReference>
<protein>
    <submittedName>
        <fullName evidence="1">Uncharacterized protein</fullName>
    </submittedName>
</protein>
<dbReference type="AlphaFoldDB" id="A0A0G0JD99"/>
<name>A0A0G0JD99_9BACT</name>
<evidence type="ECO:0000313" key="1">
    <source>
        <dbReference type="EMBL" id="KKQ65638.1"/>
    </source>
</evidence>
<accession>A0A0G0JD99</accession>
<evidence type="ECO:0000313" key="2">
    <source>
        <dbReference type="Proteomes" id="UP000034235"/>
    </source>
</evidence>
<comment type="caution">
    <text evidence="1">The sequence shown here is derived from an EMBL/GenBank/DDBJ whole genome shotgun (WGS) entry which is preliminary data.</text>
</comment>
<reference evidence="1 2" key="1">
    <citation type="journal article" date="2015" name="Nature">
        <title>rRNA introns, odd ribosomes, and small enigmatic genomes across a large radiation of phyla.</title>
        <authorList>
            <person name="Brown C.T."/>
            <person name="Hug L.A."/>
            <person name="Thomas B.C."/>
            <person name="Sharon I."/>
            <person name="Castelle C.J."/>
            <person name="Singh A."/>
            <person name="Wilkins M.J."/>
            <person name="Williams K.H."/>
            <person name="Banfield J.F."/>
        </authorList>
    </citation>
    <scope>NUCLEOTIDE SEQUENCE [LARGE SCALE GENOMIC DNA]</scope>
</reference>
<gene>
    <name evidence="1" type="ORF">US86_C0009G0006</name>
</gene>
<proteinExistence type="predicted"/>
<sequence length="55" mass="6265">MALEIEVRPKFETPSHLKKGETRPLVAKERVAFILKQLGNPNHPYAEKILSRLLG</sequence>
<dbReference type="Proteomes" id="UP000034235">
    <property type="component" value="Unassembled WGS sequence"/>
</dbReference>